<name>A0ABV0YNI8_9TELE</name>
<evidence type="ECO:0000313" key="1">
    <source>
        <dbReference type="EMBL" id="MEQ2295422.1"/>
    </source>
</evidence>
<proteinExistence type="predicted"/>
<dbReference type="Proteomes" id="UP001469553">
    <property type="component" value="Unassembled WGS sequence"/>
</dbReference>
<keyword evidence="2" id="KW-1185">Reference proteome</keyword>
<organism evidence="1 2">
    <name type="scientific">Ameca splendens</name>
    <dbReference type="NCBI Taxonomy" id="208324"/>
    <lineage>
        <taxon>Eukaryota</taxon>
        <taxon>Metazoa</taxon>
        <taxon>Chordata</taxon>
        <taxon>Craniata</taxon>
        <taxon>Vertebrata</taxon>
        <taxon>Euteleostomi</taxon>
        <taxon>Actinopterygii</taxon>
        <taxon>Neopterygii</taxon>
        <taxon>Teleostei</taxon>
        <taxon>Neoteleostei</taxon>
        <taxon>Acanthomorphata</taxon>
        <taxon>Ovalentaria</taxon>
        <taxon>Atherinomorphae</taxon>
        <taxon>Cyprinodontiformes</taxon>
        <taxon>Goodeidae</taxon>
        <taxon>Ameca</taxon>
    </lineage>
</organism>
<sequence>MNLLTKRSLNSNNLKPERTEFLQKWCFLATPSKCQRKARVCKESVICPYSLTWDAMFLRVGASQRTIHVDEVSINMENNARLKDSLGA</sequence>
<gene>
    <name evidence="1" type="ORF">AMECASPLE_014152</name>
</gene>
<comment type="caution">
    <text evidence="1">The sequence shown here is derived from an EMBL/GenBank/DDBJ whole genome shotgun (WGS) entry which is preliminary data.</text>
</comment>
<evidence type="ECO:0000313" key="2">
    <source>
        <dbReference type="Proteomes" id="UP001469553"/>
    </source>
</evidence>
<dbReference type="EMBL" id="JAHRIP010038570">
    <property type="protein sequence ID" value="MEQ2295422.1"/>
    <property type="molecule type" value="Genomic_DNA"/>
</dbReference>
<accession>A0ABV0YNI8</accession>
<protein>
    <submittedName>
        <fullName evidence="1">Uncharacterized protein</fullName>
    </submittedName>
</protein>
<reference evidence="1 2" key="1">
    <citation type="submission" date="2021-06" db="EMBL/GenBank/DDBJ databases">
        <authorList>
            <person name="Palmer J.M."/>
        </authorList>
    </citation>
    <scope>NUCLEOTIDE SEQUENCE [LARGE SCALE GENOMIC DNA]</scope>
    <source>
        <strain evidence="1 2">AS_MEX2019</strain>
        <tissue evidence="1">Muscle</tissue>
    </source>
</reference>